<feature type="binding site" evidence="7">
    <location>
        <position position="27"/>
    </location>
    <ligand>
        <name>Mg(2+)</name>
        <dbReference type="ChEBI" id="CHEBI:18420"/>
    </ligand>
</feature>
<feature type="non-terminal residue" evidence="8">
    <location>
        <position position="85"/>
    </location>
</feature>
<dbReference type="GO" id="GO:0005525">
    <property type="term" value="F:GTP binding"/>
    <property type="evidence" value="ECO:0007669"/>
    <property type="project" value="UniProtKB-KW"/>
</dbReference>
<keyword evidence="7" id="KW-0460">Magnesium</keyword>
<evidence type="ECO:0000256" key="4">
    <source>
        <dbReference type="ARBA" id="ARBA00023134"/>
    </source>
</evidence>
<feature type="binding site" evidence="6">
    <location>
        <begin position="21"/>
        <end position="27"/>
    </location>
    <ligand>
        <name>GTP</name>
        <dbReference type="ChEBI" id="CHEBI:37565"/>
    </ligand>
</feature>
<comment type="subunit">
    <text evidence="1">G proteins are composed of 3 units; alpha, beta and gamma. The alpha chain contains the guanine nucleotide binding site.</text>
</comment>
<comment type="caution">
    <text evidence="8">The sequence shown here is derived from an EMBL/GenBank/DDBJ whole genome shotgun (WGS) entry which is preliminary data.</text>
</comment>
<evidence type="ECO:0000256" key="3">
    <source>
        <dbReference type="ARBA" id="ARBA00022741"/>
    </source>
</evidence>
<dbReference type="GO" id="GO:0031683">
    <property type="term" value="F:G-protein beta/gamma-subunit complex binding"/>
    <property type="evidence" value="ECO:0007669"/>
    <property type="project" value="InterPro"/>
</dbReference>
<dbReference type="EMBL" id="CAJHNH020002773">
    <property type="protein sequence ID" value="CAG5127677.1"/>
    <property type="molecule type" value="Genomic_DNA"/>
</dbReference>
<dbReference type="SUPFAM" id="SSF47895">
    <property type="entry name" value="Transducin (alpha subunit), insertion domain"/>
    <property type="match status" value="1"/>
</dbReference>
<sequence>LFRSLDRIMADTYSPSDYDILRVRQRTGGLSEILFNFKGFEFRLCDVDGHCLVKKKWLQNFENVSAIIFTVALSSYDVKSKDHDK</sequence>
<dbReference type="SUPFAM" id="SSF52540">
    <property type="entry name" value="P-loop containing nucleoside triphosphate hydrolases"/>
    <property type="match status" value="1"/>
</dbReference>
<keyword evidence="4 6" id="KW-0342">GTP-binding</keyword>
<dbReference type="GO" id="GO:0005737">
    <property type="term" value="C:cytoplasm"/>
    <property type="evidence" value="ECO:0007669"/>
    <property type="project" value="TreeGrafter"/>
</dbReference>
<keyword evidence="2 7" id="KW-0479">Metal-binding</keyword>
<evidence type="ECO:0000313" key="9">
    <source>
        <dbReference type="Proteomes" id="UP000678393"/>
    </source>
</evidence>
<dbReference type="Proteomes" id="UP000678393">
    <property type="component" value="Unassembled WGS sequence"/>
</dbReference>
<feature type="non-terminal residue" evidence="8">
    <location>
        <position position="1"/>
    </location>
</feature>
<dbReference type="InterPro" id="IPR027417">
    <property type="entry name" value="P-loop_NTPase"/>
</dbReference>
<keyword evidence="3 6" id="KW-0547">Nucleotide-binding</keyword>
<accession>A0A8S3ZDK3</accession>
<dbReference type="OrthoDB" id="5817230at2759"/>
<evidence type="ECO:0000256" key="5">
    <source>
        <dbReference type="ARBA" id="ARBA00023224"/>
    </source>
</evidence>
<keyword evidence="5" id="KW-0807">Transducer</keyword>
<dbReference type="GO" id="GO:0001664">
    <property type="term" value="F:G protein-coupled receptor binding"/>
    <property type="evidence" value="ECO:0007669"/>
    <property type="project" value="TreeGrafter"/>
</dbReference>
<organism evidence="8 9">
    <name type="scientific">Candidula unifasciata</name>
    <dbReference type="NCBI Taxonomy" id="100452"/>
    <lineage>
        <taxon>Eukaryota</taxon>
        <taxon>Metazoa</taxon>
        <taxon>Spiralia</taxon>
        <taxon>Lophotrochozoa</taxon>
        <taxon>Mollusca</taxon>
        <taxon>Gastropoda</taxon>
        <taxon>Heterobranchia</taxon>
        <taxon>Euthyneura</taxon>
        <taxon>Panpulmonata</taxon>
        <taxon>Eupulmonata</taxon>
        <taxon>Stylommatophora</taxon>
        <taxon>Helicina</taxon>
        <taxon>Helicoidea</taxon>
        <taxon>Geomitridae</taxon>
        <taxon>Candidula</taxon>
    </lineage>
</organism>
<dbReference type="PROSITE" id="PS51882">
    <property type="entry name" value="G_ALPHA"/>
    <property type="match status" value="1"/>
</dbReference>
<dbReference type="PANTHER" id="PTHR10218">
    <property type="entry name" value="GTP-BINDING PROTEIN ALPHA SUBUNIT"/>
    <property type="match status" value="1"/>
</dbReference>
<name>A0A8S3ZDK3_9EUPU</name>
<gene>
    <name evidence="8" type="ORF">CUNI_LOCUS13235</name>
</gene>
<proteinExistence type="predicted"/>
<reference evidence="8" key="1">
    <citation type="submission" date="2021-04" db="EMBL/GenBank/DDBJ databases">
        <authorList>
            <consortium name="Molecular Ecology Group"/>
        </authorList>
    </citation>
    <scope>NUCLEOTIDE SEQUENCE</scope>
</reference>
<dbReference type="GO" id="GO:0003924">
    <property type="term" value="F:GTPase activity"/>
    <property type="evidence" value="ECO:0007669"/>
    <property type="project" value="InterPro"/>
</dbReference>
<evidence type="ECO:0000256" key="7">
    <source>
        <dbReference type="PIRSR" id="PIRSR601019-2"/>
    </source>
</evidence>
<evidence type="ECO:0000256" key="2">
    <source>
        <dbReference type="ARBA" id="ARBA00022723"/>
    </source>
</evidence>
<dbReference type="AlphaFoldDB" id="A0A8S3ZDK3"/>
<dbReference type="Gene3D" id="3.40.50.300">
    <property type="entry name" value="P-loop containing nucleotide triphosphate hydrolases"/>
    <property type="match status" value="1"/>
</dbReference>
<dbReference type="PANTHER" id="PTHR10218:SF302">
    <property type="entry name" value="GUANINE NUCLEOTIDE-BINDING PROTEIN ALPHA-5 SUBUNIT"/>
    <property type="match status" value="1"/>
</dbReference>
<evidence type="ECO:0000256" key="6">
    <source>
        <dbReference type="PIRSR" id="PIRSR601019-1"/>
    </source>
</evidence>
<keyword evidence="9" id="KW-1185">Reference proteome</keyword>
<dbReference type="InterPro" id="IPR001019">
    <property type="entry name" value="Gprotein_alpha_su"/>
</dbReference>
<evidence type="ECO:0000313" key="8">
    <source>
        <dbReference type="EMBL" id="CAG5127677.1"/>
    </source>
</evidence>
<dbReference type="GO" id="GO:0005834">
    <property type="term" value="C:heterotrimeric G-protein complex"/>
    <property type="evidence" value="ECO:0007669"/>
    <property type="project" value="TreeGrafter"/>
</dbReference>
<dbReference type="PRINTS" id="PR00318">
    <property type="entry name" value="GPROTEINA"/>
</dbReference>
<protein>
    <submittedName>
        <fullName evidence="8">Uncharacterized protein</fullName>
    </submittedName>
</protein>
<dbReference type="InterPro" id="IPR011025">
    <property type="entry name" value="GproteinA_insert"/>
</dbReference>
<evidence type="ECO:0000256" key="1">
    <source>
        <dbReference type="ARBA" id="ARBA00011356"/>
    </source>
</evidence>
<dbReference type="GO" id="GO:0046872">
    <property type="term" value="F:metal ion binding"/>
    <property type="evidence" value="ECO:0007669"/>
    <property type="project" value="UniProtKB-KW"/>
</dbReference>
<dbReference type="GO" id="GO:0007188">
    <property type="term" value="P:adenylate cyclase-modulating G protein-coupled receptor signaling pathway"/>
    <property type="evidence" value="ECO:0007669"/>
    <property type="project" value="TreeGrafter"/>
</dbReference>
<dbReference type="Pfam" id="PF00503">
    <property type="entry name" value="G-alpha"/>
    <property type="match status" value="1"/>
</dbReference>